<keyword evidence="2" id="KW-1185">Reference proteome</keyword>
<dbReference type="Proteomes" id="UP000237105">
    <property type="component" value="Unassembled WGS sequence"/>
</dbReference>
<evidence type="ECO:0000313" key="2">
    <source>
        <dbReference type="Proteomes" id="UP000237105"/>
    </source>
</evidence>
<dbReference type="EMBL" id="JXTB01000003">
    <property type="protein sequence ID" value="PON79853.1"/>
    <property type="molecule type" value="Genomic_DNA"/>
</dbReference>
<evidence type="ECO:0000313" key="1">
    <source>
        <dbReference type="EMBL" id="PON79853.1"/>
    </source>
</evidence>
<protein>
    <submittedName>
        <fullName evidence="1">Uncharacterized protein</fullName>
    </submittedName>
</protein>
<dbReference type="OrthoDB" id="65740at2759"/>
<gene>
    <name evidence="1" type="ORF">PanWU01x14_010850</name>
</gene>
<comment type="caution">
    <text evidence="1">The sequence shown here is derived from an EMBL/GenBank/DDBJ whole genome shotgun (WGS) entry which is preliminary data.</text>
</comment>
<reference evidence="2" key="1">
    <citation type="submission" date="2016-06" db="EMBL/GenBank/DDBJ databases">
        <title>Parallel loss of symbiosis genes in relatives of nitrogen-fixing non-legume Parasponia.</title>
        <authorList>
            <person name="Van Velzen R."/>
            <person name="Holmer R."/>
            <person name="Bu F."/>
            <person name="Rutten L."/>
            <person name="Van Zeijl A."/>
            <person name="Liu W."/>
            <person name="Santuari L."/>
            <person name="Cao Q."/>
            <person name="Sharma T."/>
            <person name="Shen D."/>
            <person name="Roswanjaya Y."/>
            <person name="Wardhani T."/>
            <person name="Kalhor M.S."/>
            <person name="Jansen J."/>
            <person name="Van den Hoogen J."/>
            <person name="Gungor B."/>
            <person name="Hartog M."/>
            <person name="Hontelez J."/>
            <person name="Verver J."/>
            <person name="Yang W.-C."/>
            <person name="Schijlen E."/>
            <person name="Repin R."/>
            <person name="Schilthuizen M."/>
            <person name="Schranz E."/>
            <person name="Heidstra R."/>
            <person name="Miyata K."/>
            <person name="Fedorova E."/>
            <person name="Kohlen W."/>
            <person name="Bisseling T."/>
            <person name="Smit S."/>
            <person name="Geurts R."/>
        </authorList>
    </citation>
    <scope>NUCLEOTIDE SEQUENCE [LARGE SCALE GENOMIC DNA]</scope>
    <source>
        <strain evidence="2">cv. WU1-14</strain>
    </source>
</reference>
<organism evidence="1 2">
    <name type="scientific">Parasponia andersonii</name>
    <name type="common">Sponia andersonii</name>
    <dbReference type="NCBI Taxonomy" id="3476"/>
    <lineage>
        <taxon>Eukaryota</taxon>
        <taxon>Viridiplantae</taxon>
        <taxon>Streptophyta</taxon>
        <taxon>Embryophyta</taxon>
        <taxon>Tracheophyta</taxon>
        <taxon>Spermatophyta</taxon>
        <taxon>Magnoliopsida</taxon>
        <taxon>eudicotyledons</taxon>
        <taxon>Gunneridae</taxon>
        <taxon>Pentapetalae</taxon>
        <taxon>rosids</taxon>
        <taxon>fabids</taxon>
        <taxon>Rosales</taxon>
        <taxon>Cannabaceae</taxon>
        <taxon>Parasponia</taxon>
    </lineage>
</organism>
<proteinExistence type="predicted"/>
<dbReference type="AlphaFoldDB" id="A0A2P5E2U7"/>
<sequence length="60" mass="7099">MDHLARQPVVTCFSVGINIQKWIGNWSIYNPGDEQIELVIVWWPWAMAEIWRQVKIIGYV</sequence>
<accession>A0A2P5E2U7</accession>
<name>A0A2P5E2U7_PARAD</name>